<comment type="function">
    <text evidence="9">Catalytic component of the signal peptidase complex (SPC) which catalyzes the cleavage of N-terminal signal sequences from nascent proteins as they are translocated into the lumen of the endoplasmic reticulum. Specifically cleaves N-terminal signal peptides that contain a hydrophobic alpha-helix (h-region) shorter than 18-20 amino acids.</text>
</comment>
<reference evidence="13 14" key="1">
    <citation type="submission" date="2024-11" db="EMBL/GenBank/DDBJ databases">
        <authorList>
            <person name="Lucas J.A."/>
        </authorList>
    </citation>
    <scope>NUCLEOTIDE SEQUENCE [LARGE SCALE GENOMIC DNA]</scope>
    <source>
        <strain evidence="13 14">Z 5.4</strain>
    </source>
</reference>
<keyword evidence="4 13" id="KW-0378">Hydrolase</keyword>
<evidence type="ECO:0000313" key="14">
    <source>
        <dbReference type="Proteomes" id="UP001623041"/>
    </source>
</evidence>
<evidence type="ECO:0000256" key="10">
    <source>
        <dbReference type="NCBIfam" id="TIGR02228"/>
    </source>
</evidence>
<keyword evidence="7 11" id="KW-1133">Transmembrane helix</keyword>
<dbReference type="PRINTS" id="PR00728">
    <property type="entry name" value="SIGNALPTASE"/>
</dbReference>
<dbReference type="EC" id="3.4.21.89" evidence="10"/>
<dbReference type="InterPro" id="IPR019756">
    <property type="entry name" value="Pept_S26A_signal_pept_1_Ser-AS"/>
</dbReference>
<feature type="domain" description="Peptidase S24/S26A/S26B/S26C" evidence="12">
    <location>
        <begin position="46"/>
        <end position="125"/>
    </location>
</feature>
<proteinExistence type="predicted"/>
<keyword evidence="14" id="KW-1185">Reference proteome</keyword>
<dbReference type="InterPro" id="IPR036286">
    <property type="entry name" value="LexA/Signal_pep-like_sf"/>
</dbReference>
<accession>A0ABW8RIF4</accession>
<dbReference type="SUPFAM" id="SSF51306">
    <property type="entry name" value="LexA/Signal peptidase"/>
    <property type="match status" value="1"/>
</dbReference>
<comment type="subcellular location">
    <subcellularLocation>
        <location evidence="1">Endoplasmic reticulum membrane</location>
        <topology evidence="1">Single-pass type II membrane protein</topology>
    </subcellularLocation>
</comment>
<keyword evidence="2" id="KW-0645">Protease</keyword>
<evidence type="ECO:0000256" key="7">
    <source>
        <dbReference type="ARBA" id="ARBA00022989"/>
    </source>
</evidence>
<evidence type="ECO:0000256" key="11">
    <source>
        <dbReference type="SAM" id="Phobius"/>
    </source>
</evidence>
<evidence type="ECO:0000256" key="8">
    <source>
        <dbReference type="ARBA" id="ARBA00023136"/>
    </source>
</evidence>
<dbReference type="InterPro" id="IPR015927">
    <property type="entry name" value="Peptidase_S24_S26A/B/C"/>
</dbReference>
<evidence type="ECO:0000256" key="4">
    <source>
        <dbReference type="ARBA" id="ARBA00022801"/>
    </source>
</evidence>
<dbReference type="GO" id="GO:0009003">
    <property type="term" value="F:signal peptidase activity"/>
    <property type="evidence" value="ECO:0007669"/>
    <property type="project" value="UniProtKB-EC"/>
</dbReference>
<evidence type="ECO:0000256" key="1">
    <source>
        <dbReference type="ARBA" id="ARBA00004648"/>
    </source>
</evidence>
<dbReference type="InterPro" id="IPR001733">
    <property type="entry name" value="Peptidase_S26B"/>
</dbReference>
<keyword evidence="8 11" id="KW-0472">Membrane</keyword>
<evidence type="ECO:0000256" key="3">
    <source>
        <dbReference type="ARBA" id="ARBA00022692"/>
    </source>
</evidence>
<evidence type="ECO:0000256" key="6">
    <source>
        <dbReference type="ARBA" id="ARBA00022968"/>
    </source>
</evidence>
<dbReference type="RefSeq" id="WP_406580565.1">
    <property type="nucleotide sequence ID" value="NZ_JBJHQH010000006.1"/>
</dbReference>
<dbReference type="InterPro" id="IPR019533">
    <property type="entry name" value="Peptidase_S26"/>
</dbReference>
<evidence type="ECO:0000256" key="9">
    <source>
        <dbReference type="ARBA" id="ARBA00045533"/>
    </source>
</evidence>
<keyword evidence="5" id="KW-0256">Endoplasmic reticulum</keyword>
<gene>
    <name evidence="13" type="ORF">ACJEBI_10735</name>
</gene>
<organism evidence="13 14">
    <name type="scientific">Bacillus salipaludis</name>
    <dbReference type="NCBI Taxonomy" id="2547811"/>
    <lineage>
        <taxon>Bacteria</taxon>
        <taxon>Bacillati</taxon>
        <taxon>Bacillota</taxon>
        <taxon>Bacilli</taxon>
        <taxon>Bacillales</taxon>
        <taxon>Bacillaceae</taxon>
        <taxon>Bacillus</taxon>
    </lineage>
</organism>
<name>A0ABW8RIF4_9BACI</name>
<dbReference type="Proteomes" id="UP001623041">
    <property type="component" value="Unassembled WGS sequence"/>
</dbReference>
<evidence type="ECO:0000259" key="12">
    <source>
        <dbReference type="Pfam" id="PF00717"/>
    </source>
</evidence>
<dbReference type="PANTHER" id="PTHR10806:SF6">
    <property type="entry name" value="SIGNAL PEPTIDASE COMPLEX CATALYTIC SUBUNIT SEC11"/>
    <property type="match status" value="1"/>
</dbReference>
<dbReference type="NCBIfam" id="TIGR02228">
    <property type="entry name" value="sigpep_I_arch"/>
    <property type="match status" value="1"/>
</dbReference>
<keyword evidence="3 11" id="KW-0812">Transmembrane</keyword>
<evidence type="ECO:0000256" key="2">
    <source>
        <dbReference type="ARBA" id="ARBA00022670"/>
    </source>
</evidence>
<feature type="transmembrane region" description="Helical" evidence="11">
    <location>
        <begin position="12"/>
        <end position="29"/>
    </location>
</feature>
<keyword evidence="6" id="KW-0735">Signal-anchor</keyword>
<dbReference type="PANTHER" id="PTHR10806">
    <property type="entry name" value="SIGNAL PEPTIDASE COMPLEX CATALYTIC SUBUNIT SEC11"/>
    <property type="match status" value="1"/>
</dbReference>
<dbReference type="CDD" id="cd06530">
    <property type="entry name" value="S26_SPase_I"/>
    <property type="match status" value="1"/>
</dbReference>
<sequence length="179" mass="19954">MKKIVKKIRIVLFLFVVVTAVGVSITLFSSKGDIEKFPSIFGYKPLTILSNSMKPTFNAGDVVLINVKKDPHVNEVVTYKQTDGTLITHRIIEEVNKEGKTFFKTKGDNNNVADDRVVSRSTIIGVEQLVIPNAGYIARFVTGPIGFFLIIVIPLLIVGIYEIFKWVGLIGNKEERIQS</sequence>
<comment type="caution">
    <text evidence="13">The sequence shown here is derived from an EMBL/GenBank/DDBJ whole genome shotgun (WGS) entry which is preliminary data.</text>
</comment>
<evidence type="ECO:0000256" key="5">
    <source>
        <dbReference type="ARBA" id="ARBA00022824"/>
    </source>
</evidence>
<feature type="transmembrane region" description="Helical" evidence="11">
    <location>
        <begin position="145"/>
        <end position="164"/>
    </location>
</feature>
<protein>
    <recommendedName>
        <fullName evidence="10">Signal peptidase I</fullName>
        <ecNumber evidence="10">3.4.21.89</ecNumber>
    </recommendedName>
</protein>
<dbReference type="Pfam" id="PF00717">
    <property type="entry name" value="Peptidase_S24"/>
    <property type="match status" value="1"/>
</dbReference>
<dbReference type="EMBL" id="JBJHQH010000006">
    <property type="protein sequence ID" value="MFK9091956.1"/>
    <property type="molecule type" value="Genomic_DNA"/>
</dbReference>
<dbReference type="PROSITE" id="PS00501">
    <property type="entry name" value="SPASE_I_1"/>
    <property type="match status" value="1"/>
</dbReference>
<evidence type="ECO:0000313" key="13">
    <source>
        <dbReference type="EMBL" id="MFK9091956.1"/>
    </source>
</evidence>